<feature type="compositionally biased region" description="Basic and acidic residues" evidence="3">
    <location>
        <begin position="823"/>
        <end position="832"/>
    </location>
</feature>
<dbReference type="InterPro" id="IPR006887">
    <property type="entry name" value="P4R3-like_central_dom"/>
</dbReference>
<comment type="caution">
    <text evidence="6">The sequence shown here is derived from an EMBL/GenBank/DDBJ whole genome shotgun (WGS) entry which is preliminary data.</text>
</comment>
<dbReference type="InterPro" id="IPR051137">
    <property type="entry name" value="PP4R3-like"/>
</dbReference>
<feature type="region of interest" description="Disordered" evidence="3">
    <location>
        <begin position="1"/>
        <end position="117"/>
    </location>
</feature>
<evidence type="ECO:0000256" key="3">
    <source>
        <dbReference type="SAM" id="MobiDB-lite"/>
    </source>
</evidence>
<feature type="compositionally biased region" description="Basic and acidic residues" evidence="3">
    <location>
        <begin position="1004"/>
        <end position="1014"/>
    </location>
</feature>
<dbReference type="GO" id="GO:0005654">
    <property type="term" value="C:nucleoplasm"/>
    <property type="evidence" value="ECO:0007669"/>
    <property type="project" value="TreeGrafter"/>
</dbReference>
<name>A0AAD7C5R6_9AGAR</name>
<dbReference type="PANTHER" id="PTHR23318">
    <property type="entry name" value="ATP SYNTHASE GAMMA-RELATED"/>
    <property type="match status" value="1"/>
</dbReference>
<dbReference type="SUPFAM" id="SSF50729">
    <property type="entry name" value="PH domain-like"/>
    <property type="match status" value="1"/>
</dbReference>
<evidence type="ECO:0000313" key="7">
    <source>
        <dbReference type="Proteomes" id="UP001221142"/>
    </source>
</evidence>
<dbReference type="GO" id="GO:0006974">
    <property type="term" value="P:DNA damage response"/>
    <property type="evidence" value="ECO:0007669"/>
    <property type="project" value="TreeGrafter"/>
</dbReference>
<evidence type="ECO:0000259" key="5">
    <source>
        <dbReference type="Pfam" id="PF22972"/>
    </source>
</evidence>
<evidence type="ECO:0000313" key="6">
    <source>
        <dbReference type="EMBL" id="KAJ7639366.1"/>
    </source>
</evidence>
<reference evidence="6" key="1">
    <citation type="submission" date="2023-03" db="EMBL/GenBank/DDBJ databases">
        <title>Massive genome expansion in bonnet fungi (Mycena s.s.) driven by repeated elements and novel gene families across ecological guilds.</title>
        <authorList>
            <consortium name="Lawrence Berkeley National Laboratory"/>
            <person name="Harder C.B."/>
            <person name="Miyauchi S."/>
            <person name="Viragh M."/>
            <person name="Kuo A."/>
            <person name="Thoen E."/>
            <person name="Andreopoulos B."/>
            <person name="Lu D."/>
            <person name="Skrede I."/>
            <person name="Drula E."/>
            <person name="Henrissat B."/>
            <person name="Morin E."/>
            <person name="Kohler A."/>
            <person name="Barry K."/>
            <person name="LaButti K."/>
            <person name="Morin E."/>
            <person name="Salamov A."/>
            <person name="Lipzen A."/>
            <person name="Mereny Z."/>
            <person name="Hegedus B."/>
            <person name="Baldrian P."/>
            <person name="Stursova M."/>
            <person name="Weitz H."/>
            <person name="Taylor A."/>
            <person name="Grigoriev I.V."/>
            <person name="Nagy L.G."/>
            <person name="Martin F."/>
            <person name="Kauserud H."/>
        </authorList>
    </citation>
    <scope>NUCLEOTIDE SEQUENCE</scope>
    <source>
        <strain evidence="6">9284</strain>
    </source>
</reference>
<feature type="compositionally biased region" description="Pro residues" evidence="3">
    <location>
        <begin position="29"/>
        <end position="44"/>
    </location>
</feature>
<dbReference type="GO" id="GO:0030289">
    <property type="term" value="C:protein phosphatase 4 complex"/>
    <property type="evidence" value="ECO:0007669"/>
    <property type="project" value="TreeGrafter"/>
</dbReference>
<organism evidence="6 7">
    <name type="scientific">Roridomyces roridus</name>
    <dbReference type="NCBI Taxonomy" id="1738132"/>
    <lineage>
        <taxon>Eukaryota</taxon>
        <taxon>Fungi</taxon>
        <taxon>Dikarya</taxon>
        <taxon>Basidiomycota</taxon>
        <taxon>Agaricomycotina</taxon>
        <taxon>Agaricomycetes</taxon>
        <taxon>Agaricomycetidae</taxon>
        <taxon>Agaricales</taxon>
        <taxon>Marasmiineae</taxon>
        <taxon>Mycenaceae</taxon>
        <taxon>Roridomyces</taxon>
    </lineage>
</organism>
<dbReference type="PANTHER" id="PTHR23318:SF0">
    <property type="entry name" value="SERINE_THREONINE-PROTEIN PHOSPHATASE 4 REGULATORY SUBUNIT 3"/>
    <property type="match status" value="1"/>
</dbReference>
<feature type="region of interest" description="Disordered" evidence="3">
    <location>
        <begin position="817"/>
        <end position="845"/>
    </location>
</feature>
<keyword evidence="7" id="KW-1185">Reference proteome</keyword>
<dbReference type="Proteomes" id="UP001221142">
    <property type="component" value="Unassembled WGS sequence"/>
</dbReference>
<feature type="domain" description="Serine/threonine-protein phosphatase 4 regulatory subunit 3-like central" evidence="4">
    <location>
        <begin position="533"/>
        <end position="799"/>
    </location>
</feature>
<comment type="subcellular location">
    <subcellularLocation>
        <location evidence="1">Nucleus</location>
    </subcellularLocation>
</comment>
<accession>A0AAD7C5R6</accession>
<dbReference type="InterPro" id="IPR011993">
    <property type="entry name" value="PH-like_dom_sf"/>
</dbReference>
<feature type="region of interest" description="Disordered" evidence="3">
    <location>
        <begin position="454"/>
        <end position="477"/>
    </location>
</feature>
<sequence length="1067" mass="118595">MDSLVGQLNDDEQIAPTDTLGAGPVDSDAPPPTDTLPPSSPPPAQENEEENPTVVPSSTVSPELVLEASVVAQDDKEGGDPPPSTVHTSDLNPDEMLLDTVDPGSVSVDGAGGQVEDGQEWIPEHEQEMKRVKVYELVGQRWVDQGTAFCFGQFHSDGEHALLIARSERNYSDIILSTPIRSTDVYQRQQETLIVWTEPNGADYALSFQDPEGCSEHHLAAQDERTIVSSSPVVGPEPAGYHGGGRLPTPQLGIIGDIERTIKGLSRPGQVKDRLIEYIMGEEYFKGLIDVLHTAEDLESIENLHALCSLTQTILMLNDHNLYEHILSDDLFPGIVGMLEYDPEFPSHKANYREFLSQTSQFHEPIPLHDPTMQRKVHHTYRLQFLKDVVLARALDDSTFNVLNSCIIFNQIDIITHVQADPSFLWEIVVLFVAEDALVNLFPRRATPPQAQSALNGLTDAKPNELPATNGVTAQSAASTRRDGWYKFAPPDDLSEEEIRLRQQVSFWCNNFVLWAKTPRGAICRCMPRGRCLQALLDHDAGGVRTFVLKQVAWLEQERDVKAKGADKAETLMALLCRLLAKSGDLAVQSQIGDAMKVLLDTPPAGEMGATGPATEAAPGGIRNLRRDDINTERFLDYYYKEPVHLVFQPIIDLPEWKKQTDPLLPLTREETNRFTYLCDIVYNCISGHNFRGYFYVASSGILSRVPTLFKARDKHLQHAAFRIFRMLLRLNNANVQAQLMKLDVFKPILDLTYLESRRDNLLSCSCHEYFDFMKRENMKDLIKFCMTRHEGDIRKLIETPLGRERFTLFVKRWEMNNEPPPEESKQEKPPDSRWPGQGRAQDAEEEDYFNADDDNDDYIPPISQQQWVRSLPGAGRGGSPLPSLKRKRRVSAMGAALGAFQPNLTPPRSPSPSLGQLMDYGDDDEDLGAIDAELRLATTAQESSDPPPLPLKRAADDDDEDNMLEALVRGKTPSSRPPTPGPPRAGDKRRRSEGEEEEDDEMLERLTKAKKPDLGAQKGGAAAVVKATKLGDDPPLKKLKLKFGLGSAVLASSTDSKNGAKDGDTG</sequence>
<evidence type="ECO:0000259" key="4">
    <source>
        <dbReference type="Pfam" id="PF04802"/>
    </source>
</evidence>
<gene>
    <name evidence="6" type="ORF">FB45DRAFT_1055495</name>
</gene>
<dbReference type="AlphaFoldDB" id="A0AAD7C5R6"/>
<evidence type="ECO:0000256" key="2">
    <source>
        <dbReference type="ARBA" id="ARBA00023242"/>
    </source>
</evidence>
<dbReference type="Pfam" id="PF22972">
    <property type="entry name" value="EVH1_PP4R3"/>
    <property type="match status" value="1"/>
</dbReference>
<feature type="region of interest" description="Disordered" evidence="3">
    <location>
        <begin position="1048"/>
        <end position="1067"/>
    </location>
</feature>
<dbReference type="EMBL" id="JARKIF010000005">
    <property type="protein sequence ID" value="KAJ7639366.1"/>
    <property type="molecule type" value="Genomic_DNA"/>
</dbReference>
<dbReference type="GO" id="GO:0072542">
    <property type="term" value="F:protein phosphatase activator activity"/>
    <property type="evidence" value="ECO:0007669"/>
    <property type="project" value="TreeGrafter"/>
</dbReference>
<feature type="region of interest" description="Disordered" evidence="3">
    <location>
        <begin position="870"/>
        <end position="1020"/>
    </location>
</feature>
<dbReference type="Gene3D" id="2.30.29.30">
    <property type="entry name" value="Pleckstrin-homology domain (PH domain)/Phosphotyrosine-binding domain (PTB)"/>
    <property type="match status" value="1"/>
</dbReference>
<keyword evidence="2" id="KW-0539">Nucleus</keyword>
<proteinExistence type="predicted"/>
<dbReference type="Pfam" id="PF04802">
    <property type="entry name" value="PP4R3"/>
    <property type="match status" value="2"/>
</dbReference>
<dbReference type="InterPro" id="IPR055236">
    <property type="entry name" value="EVH1_PP4R3"/>
</dbReference>
<feature type="domain" description="PP4R3 EVH1-like" evidence="5">
    <location>
        <begin position="130"/>
        <end position="216"/>
    </location>
</feature>
<protein>
    <submittedName>
        <fullName evidence="6">Component of IIS longevity pathway SMK-1-domain-containing protein</fullName>
    </submittedName>
</protein>
<feature type="domain" description="Serine/threonine-protein phosphatase 4 regulatory subunit 3-like central" evidence="4">
    <location>
        <begin position="257"/>
        <end position="436"/>
    </location>
</feature>
<evidence type="ECO:0000256" key="1">
    <source>
        <dbReference type="ARBA" id="ARBA00004123"/>
    </source>
</evidence>